<reference evidence="2" key="1">
    <citation type="submission" date="2018-06" db="EMBL/GenBank/DDBJ databases">
        <authorList>
            <person name="Zhirakovskaya E."/>
        </authorList>
    </citation>
    <scope>NUCLEOTIDE SEQUENCE</scope>
</reference>
<dbReference type="InterPro" id="IPR041685">
    <property type="entry name" value="AAA_GajA/Old/RecF-like"/>
</dbReference>
<sequence length="606" mass="69420">MVVNIRSIHIENFRSIRSLDAPVSPLAVFVGKNDCGKSNILRALNLFFNDQTNHGTRFNFDEDYNFFAQERRRKAKEILVRIDIEIPSSYRRTNGDIIVWEKRWRKEGLVKGDANYHGARLDQNNRGRETREKVEIPEKSNVHALLRRIEYEYVPAVKGAKYFDDIRGRIYNTISEFATKSFRETSTTFEQSIGDHVEELTASINDALGFATKLALPRDLSHIFERLDFISGKNSVSLENRGDGIKARHIPLILRFMAEKKKELQKKGSPPSSFIWGYEEPENNLEFSNAIELADELVSLVGAEVAQILLTTHSPVFYDLAEKDETIHLHFVSRQTEIDGTKVTDDKSELDESLGTLALLNDRMTNLVEEVRQQTQKSIEAKRLLKEQKCKIFVEGQSDKVVLTKALEVFFPAFVEFVDFETKRRAGHTYVISMLNAWRANHKYEPEGPKAAGIVDSDAKTELHEFNKLNKNRKSAKCFCYPPPDHITEAHEAGFLLPVDLESLYSIDFWQWASENDHLEVRGRSEVFPKELIEQVLKGHVDPNEGMNEAWSILVQSKFKSESKIACANYIVTKNDDECRVELAPFELLLRDVLAYLGLVEEADAQ</sequence>
<dbReference type="PANTHER" id="PTHR43581:SF4">
    <property type="entry name" value="ATP_GTP PHOSPHATASE"/>
    <property type="match status" value="1"/>
</dbReference>
<organism evidence="2">
    <name type="scientific">hydrothermal vent metagenome</name>
    <dbReference type="NCBI Taxonomy" id="652676"/>
    <lineage>
        <taxon>unclassified sequences</taxon>
        <taxon>metagenomes</taxon>
        <taxon>ecological metagenomes</taxon>
    </lineage>
</organism>
<dbReference type="InterPro" id="IPR027417">
    <property type="entry name" value="P-loop_NTPase"/>
</dbReference>
<evidence type="ECO:0000259" key="1">
    <source>
        <dbReference type="Pfam" id="PF13175"/>
    </source>
</evidence>
<dbReference type="Pfam" id="PF13175">
    <property type="entry name" value="AAA_15"/>
    <property type="match status" value="2"/>
</dbReference>
<dbReference type="InterPro" id="IPR051396">
    <property type="entry name" value="Bact_Antivir_Def_Nuclease"/>
</dbReference>
<dbReference type="Gene3D" id="3.40.50.300">
    <property type="entry name" value="P-loop containing nucleotide triphosphate hydrolases"/>
    <property type="match status" value="1"/>
</dbReference>
<proteinExistence type="predicted"/>
<accession>A0A3B0TXN2</accession>
<evidence type="ECO:0000313" key="2">
    <source>
        <dbReference type="EMBL" id="VAW22758.1"/>
    </source>
</evidence>
<protein>
    <recommendedName>
        <fullName evidence="1">Endonuclease GajA/Old nuclease/RecF-like AAA domain-containing protein</fullName>
    </recommendedName>
</protein>
<feature type="domain" description="Endonuclease GajA/Old nuclease/RecF-like AAA" evidence="1">
    <location>
        <begin position="172"/>
        <end position="316"/>
    </location>
</feature>
<feature type="domain" description="Endonuclease GajA/Old nuclease/RecF-like AAA" evidence="1">
    <location>
        <begin position="5"/>
        <end position="133"/>
    </location>
</feature>
<dbReference type="AlphaFoldDB" id="A0A3B0TXN2"/>
<gene>
    <name evidence="2" type="ORF">MNBD_ALPHA12-1927</name>
</gene>
<dbReference type="SUPFAM" id="SSF52540">
    <property type="entry name" value="P-loop containing nucleoside triphosphate hydrolases"/>
    <property type="match status" value="1"/>
</dbReference>
<dbReference type="PANTHER" id="PTHR43581">
    <property type="entry name" value="ATP/GTP PHOSPHATASE"/>
    <property type="match status" value="1"/>
</dbReference>
<dbReference type="EMBL" id="UOEO01000213">
    <property type="protein sequence ID" value="VAW22758.1"/>
    <property type="molecule type" value="Genomic_DNA"/>
</dbReference>
<name>A0A3B0TXN2_9ZZZZ</name>